<evidence type="ECO:0000256" key="1">
    <source>
        <dbReference type="ARBA" id="ARBA00004974"/>
    </source>
</evidence>
<dbReference type="AlphaFoldDB" id="A0A2M8QFU7"/>
<comment type="pathway">
    <text evidence="1 8">Amino-acid biosynthesis; L-isoleucine biosynthesis; L-isoleucine from 2-oxobutanoate: step 1/4.</text>
</comment>
<comment type="subunit">
    <text evidence="4 8">Dimer of large and small chains.</text>
</comment>
<dbReference type="InterPro" id="IPR019455">
    <property type="entry name" value="Acetolactate_synth_ssu_C"/>
</dbReference>
<dbReference type="GO" id="GO:0005829">
    <property type="term" value="C:cytosol"/>
    <property type="evidence" value="ECO:0007669"/>
    <property type="project" value="TreeGrafter"/>
</dbReference>
<name>A0A2M8QFU7_9CHLR</name>
<dbReference type="CDD" id="cd04878">
    <property type="entry name" value="ACT_AHAS"/>
    <property type="match status" value="1"/>
</dbReference>
<keyword evidence="5 8" id="KW-0028">Amino-acid biosynthesis</keyword>
<dbReference type="PROSITE" id="PS51671">
    <property type="entry name" value="ACT"/>
    <property type="match status" value="1"/>
</dbReference>
<dbReference type="GO" id="GO:0009097">
    <property type="term" value="P:isoleucine biosynthetic process"/>
    <property type="evidence" value="ECO:0007669"/>
    <property type="project" value="UniProtKB-UniRule"/>
</dbReference>
<evidence type="ECO:0000259" key="9">
    <source>
        <dbReference type="PROSITE" id="PS51671"/>
    </source>
</evidence>
<keyword evidence="6 8" id="KW-0100">Branched-chain amino acid biosynthesis</keyword>
<dbReference type="PANTHER" id="PTHR30239:SF0">
    <property type="entry name" value="ACETOLACTATE SYNTHASE SMALL SUBUNIT 1, CHLOROPLASTIC"/>
    <property type="match status" value="1"/>
</dbReference>
<evidence type="ECO:0000256" key="6">
    <source>
        <dbReference type="ARBA" id="ARBA00023304"/>
    </source>
</evidence>
<comment type="function">
    <text evidence="8">Catalyzes the conversion of 2 pyruvate molecules into acetolactate in the first common step of the biosynthetic pathway of the branched-amino acids such as leucine, isoleucine, and valine.</text>
</comment>
<dbReference type="Pfam" id="PF10369">
    <property type="entry name" value="ALS_ss_C"/>
    <property type="match status" value="1"/>
</dbReference>
<dbReference type="GO" id="GO:0009099">
    <property type="term" value="P:L-valine biosynthetic process"/>
    <property type="evidence" value="ECO:0007669"/>
    <property type="project" value="UniProtKB-UniRule"/>
</dbReference>
<comment type="caution">
    <text evidence="10">The sequence shown here is derived from an EMBL/GenBank/DDBJ whole genome shotgun (WGS) entry which is preliminary data.</text>
</comment>
<dbReference type="UniPathway" id="UPA00047">
    <property type="reaction ID" value="UER00055"/>
</dbReference>
<dbReference type="NCBIfam" id="NF008864">
    <property type="entry name" value="PRK11895.1"/>
    <property type="match status" value="1"/>
</dbReference>
<feature type="domain" description="ACT" evidence="9">
    <location>
        <begin position="16"/>
        <end position="90"/>
    </location>
</feature>
<dbReference type="InterPro" id="IPR054480">
    <property type="entry name" value="AHAS_small-like_ACT"/>
</dbReference>
<dbReference type="UniPathway" id="UPA00049">
    <property type="reaction ID" value="UER00059"/>
</dbReference>
<evidence type="ECO:0000256" key="3">
    <source>
        <dbReference type="ARBA" id="ARBA00006341"/>
    </source>
</evidence>
<proteinExistence type="inferred from homology"/>
<sequence length="170" mass="19014">MLIDRIEARKNPTKHTLVALVENKPGVLNRVASLMRRRNFNIESLAVGTTEDPTVSRMTIVIDASRTNAALVERNLYKLVNVIDVQDVTNLPTVVRELALIKVRVSDAQHRGEIKQIADMFQSRVVDVAKESVIIEVTGEEQKVDSILNVLQDYGILEVVRTGRIAMTRG</sequence>
<dbReference type="Gene3D" id="3.30.70.1150">
    <property type="entry name" value="ACT-like. Chain A, domain 2"/>
    <property type="match status" value="1"/>
</dbReference>
<organism evidence="10 11">
    <name type="scientific">Candidatus Thermofonsia Clade 3 bacterium</name>
    <dbReference type="NCBI Taxonomy" id="2364212"/>
    <lineage>
        <taxon>Bacteria</taxon>
        <taxon>Bacillati</taxon>
        <taxon>Chloroflexota</taxon>
        <taxon>Candidatus Thermofontia</taxon>
        <taxon>Candidatus Thermofonsia Clade 3</taxon>
    </lineage>
</organism>
<dbReference type="InterPro" id="IPR045865">
    <property type="entry name" value="ACT-like_dom_sf"/>
</dbReference>
<dbReference type="PANTHER" id="PTHR30239">
    <property type="entry name" value="ACETOLACTATE SYNTHASE SMALL SUBUNIT"/>
    <property type="match status" value="1"/>
</dbReference>
<evidence type="ECO:0000256" key="7">
    <source>
        <dbReference type="ARBA" id="ARBA00048670"/>
    </source>
</evidence>
<comment type="pathway">
    <text evidence="2 8">Amino-acid biosynthesis; L-valine biosynthesis; L-valine from pyruvate: step 1/4.</text>
</comment>
<evidence type="ECO:0000256" key="8">
    <source>
        <dbReference type="RuleBase" id="RU368092"/>
    </source>
</evidence>
<dbReference type="EC" id="2.2.1.6" evidence="8"/>
<dbReference type="InterPro" id="IPR027271">
    <property type="entry name" value="Acetolactate_synth/TF_NikR_C"/>
</dbReference>
<dbReference type="FunFam" id="3.30.70.260:FF:000001">
    <property type="entry name" value="Acetolactate synthase, small subunit"/>
    <property type="match status" value="1"/>
</dbReference>
<dbReference type="GO" id="GO:0003984">
    <property type="term" value="F:acetolactate synthase activity"/>
    <property type="evidence" value="ECO:0007669"/>
    <property type="project" value="UniProtKB-UniRule"/>
</dbReference>
<evidence type="ECO:0000313" key="11">
    <source>
        <dbReference type="Proteomes" id="UP000230790"/>
    </source>
</evidence>
<dbReference type="Proteomes" id="UP000230790">
    <property type="component" value="Unassembled WGS sequence"/>
</dbReference>
<reference evidence="10 11" key="1">
    <citation type="submission" date="2017-11" db="EMBL/GenBank/DDBJ databases">
        <title>Evolution of Phototrophy in the Chloroflexi Phylum Driven by Horizontal Gene Transfer.</title>
        <authorList>
            <person name="Ward L.M."/>
            <person name="Hemp J."/>
            <person name="Shih P.M."/>
            <person name="Mcglynn S.E."/>
            <person name="Fischer W."/>
        </authorList>
    </citation>
    <scope>NUCLEOTIDE SEQUENCE [LARGE SCALE GENOMIC DNA]</scope>
    <source>
        <strain evidence="10">JP3_7</strain>
    </source>
</reference>
<evidence type="ECO:0000313" key="10">
    <source>
        <dbReference type="EMBL" id="PJF48676.1"/>
    </source>
</evidence>
<dbReference type="EMBL" id="PGTN01000008">
    <property type="protein sequence ID" value="PJF48676.1"/>
    <property type="molecule type" value="Genomic_DNA"/>
</dbReference>
<dbReference type="Gene3D" id="3.30.70.260">
    <property type="match status" value="1"/>
</dbReference>
<keyword evidence="8" id="KW-0808">Transferase</keyword>
<dbReference type="SUPFAM" id="SSF55021">
    <property type="entry name" value="ACT-like"/>
    <property type="match status" value="2"/>
</dbReference>
<comment type="catalytic activity">
    <reaction evidence="7 8">
        <text>2 pyruvate + H(+) = (2S)-2-acetolactate + CO2</text>
        <dbReference type="Rhea" id="RHEA:25249"/>
        <dbReference type="ChEBI" id="CHEBI:15361"/>
        <dbReference type="ChEBI" id="CHEBI:15378"/>
        <dbReference type="ChEBI" id="CHEBI:16526"/>
        <dbReference type="ChEBI" id="CHEBI:58476"/>
        <dbReference type="EC" id="2.2.1.6"/>
    </reaction>
</comment>
<evidence type="ECO:0000256" key="2">
    <source>
        <dbReference type="ARBA" id="ARBA00005025"/>
    </source>
</evidence>
<accession>A0A2M8QFU7</accession>
<dbReference type="GO" id="GO:1990610">
    <property type="term" value="F:acetolactate synthase regulator activity"/>
    <property type="evidence" value="ECO:0007669"/>
    <property type="project" value="UniProtKB-UniRule"/>
</dbReference>
<dbReference type="FunFam" id="3.30.70.1150:FF:000001">
    <property type="entry name" value="Acetolactate synthase small subunit"/>
    <property type="match status" value="1"/>
</dbReference>
<evidence type="ECO:0000256" key="4">
    <source>
        <dbReference type="ARBA" id="ARBA00011744"/>
    </source>
</evidence>
<dbReference type="Pfam" id="PF22629">
    <property type="entry name" value="ACT_AHAS_ss"/>
    <property type="match status" value="1"/>
</dbReference>
<comment type="similarity">
    <text evidence="3 8">Belongs to the acetolactate synthase small subunit family.</text>
</comment>
<evidence type="ECO:0000256" key="5">
    <source>
        <dbReference type="ARBA" id="ARBA00022605"/>
    </source>
</evidence>
<dbReference type="InterPro" id="IPR039557">
    <property type="entry name" value="AHAS_ACT"/>
</dbReference>
<protein>
    <recommendedName>
        <fullName evidence="8">Acetolactate synthase small subunit</fullName>
        <shortName evidence="8">AHAS</shortName>
        <shortName evidence="8">ALS</shortName>
        <ecNumber evidence="8">2.2.1.6</ecNumber>
    </recommendedName>
    <alternativeName>
        <fullName evidence="8">Acetohydroxy-acid synthase small subunit</fullName>
    </alternativeName>
</protein>
<dbReference type="InterPro" id="IPR002912">
    <property type="entry name" value="ACT_dom"/>
</dbReference>
<dbReference type="NCBIfam" id="TIGR00119">
    <property type="entry name" value="acolac_sm"/>
    <property type="match status" value="1"/>
</dbReference>
<dbReference type="InterPro" id="IPR004789">
    <property type="entry name" value="Acetalactate_synth_ssu"/>
</dbReference>
<gene>
    <name evidence="10" type="ORF">CUN48_02145</name>
</gene>